<dbReference type="Gene3D" id="1.10.260.40">
    <property type="entry name" value="lambda repressor-like DNA-binding domains"/>
    <property type="match status" value="1"/>
</dbReference>
<evidence type="ECO:0000313" key="3">
    <source>
        <dbReference type="Proteomes" id="UP001500443"/>
    </source>
</evidence>
<gene>
    <name evidence="2" type="ORF">GCM10009802_00940</name>
</gene>
<comment type="caution">
    <text evidence="2">The sequence shown here is derived from an EMBL/GenBank/DDBJ whole genome shotgun (WGS) entry which is preliminary data.</text>
</comment>
<dbReference type="InterPro" id="IPR010982">
    <property type="entry name" value="Lambda_DNA-bd_dom_sf"/>
</dbReference>
<keyword evidence="3" id="KW-1185">Reference proteome</keyword>
<dbReference type="InterPro" id="IPR043917">
    <property type="entry name" value="DUF5753"/>
</dbReference>
<proteinExistence type="predicted"/>
<feature type="domain" description="HTH cro/C1-type" evidence="1">
    <location>
        <begin position="18"/>
        <end position="73"/>
    </location>
</feature>
<dbReference type="CDD" id="cd00093">
    <property type="entry name" value="HTH_XRE"/>
    <property type="match status" value="1"/>
</dbReference>
<dbReference type="InterPro" id="IPR001387">
    <property type="entry name" value="Cro/C1-type_HTH"/>
</dbReference>
<dbReference type="RefSeq" id="WP_344286617.1">
    <property type="nucleotide sequence ID" value="NZ_BAAAPF010000001.1"/>
</dbReference>
<reference evidence="3" key="1">
    <citation type="journal article" date="2019" name="Int. J. Syst. Evol. Microbiol.">
        <title>The Global Catalogue of Microorganisms (GCM) 10K type strain sequencing project: providing services to taxonomists for standard genome sequencing and annotation.</title>
        <authorList>
            <consortium name="The Broad Institute Genomics Platform"/>
            <consortium name="The Broad Institute Genome Sequencing Center for Infectious Disease"/>
            <person name="Wu L."/>
            <person name="Ma J."/>
        </authorList>
    </citation>
    <scope>NUCLEOTIDE SEQUENCE [LARGE SCALE GENOMIC DNA]</scope>
    <source>
        <strain evidence="3">JCM 15481</strain>
    </source>
</reference>
<sequence>MAVRKTPTQRQQRLGSELRKIRTSAGMSTTYAAGLLGLDSGKISYMESGQRTISAERLRTLACNCDCTDEKYVEALVEMTRRESKGWWEQYRGSLPHGLLDIAELEAHATRMRAANTVHIPGVLQTSDHALAVFRAVLPPLPRDEIGLRLAHRAKRQDVLVGGDPTAYRAVVHEAALRMQFGGRRVARAQLEYLLDMSERENVVIQVMPFDHGSFPGAGQNLLYAEGPVPQLDTVQIDNSHGPDFLHAEGQLAKYRTQLDRQEEAALPPDESRDFIREIAHRL</sequence>
<dbReference type="SUPFAM" id="SSF47413">
    <property type="entry name" value="lambda repressor-like DNA-binding domains"/>
    <property type="match status" value="1"/>
</dbReference>
<dbReference type="SMART" id="SM00530">
    <property type="entry name" value="HTH_XRE"/>
    <property type="match status" value="1"/>
</dbReference>
<evidence type="ECO:0000313" key="2">
    <source>
        <dbReference type="EMBL" id="GAA2106550.1"/>
    </source>
</evidence>
<name>A0ABP5IWV8_9ACTN</name>
<protein>
    <submittedName>
        <fullName evidence="2">Helix-turn-helix transcriptional regulator</fullName>
    </submittedName>
</protein>
<evidence type="ECO:0000259" key="1">
    <source>
        <dbReference type="PROSITE" id="PS50943"/>
    </source>
</evidence>
<dbReference type="Pfam" id="PF19054">
    <property type="entry name" value="DUF5753"/>
    <property type="match status" value="1"/>
</dbReference>
<organism evidence="2 3">
    <name type="scientific">Streptomyces synnematoformans</name>
    <dbReference type="NCBI Taxonomy" id="415721"/>
    <lineage>
        <taxon>Bacteria</taxon>
        <taxon>Bacillati</taxon>
        <taxon>Actinomycetota</taxon>
        <taxon>Actinomycetes</taxon>
        <taxon>Kitasatosporales</taxon>
        <taxon>Streptomycetaceae</taxon>
        <taxon>Streptomyces</taxon>
    </lineage>
</organism>
<dbReference type="PROSITE" id="PS50943">
    <property type="entry name" value="HTH_CROC1"/>
    <property type="match status" value="1"/>
</dbReference>
<dbReference type="Pfam" id="PF13560">
    <property type="entry name" value="HTH_31"/>
    <property type="match status" value="1"/>
</dbReference>
<accession>A0ABP5IWV8</accession>
<dbReference type="EMBL" id="BAAAPF010000001">
    <property type="protein sequence ID" value="GAA2106550.1"/>
    <property type="molecule type" value="Genomic_DNA"/>
</dbReference>
<dbReference type="Proteomes" id="UP001500443">
    <property type="component" value="Unassembled WGS sequence"/>
</dbReference>